<proteinExistence type="predicted"/>
<sequence length="162" mass="18236">MATKLGNPIMLDYHMSSMCLQSWGLMDYACTLIDIRVDRELKDEMIIVIPNVEEDGEVLHTMRVKHASRGTNMGSKVQFKPKKKFYQTVSKKNGSSSIGTKNNSEKPSHVTNLANPFDTLNMIENDDELGSNVVSSNSDANPYSMLLPFTCHKQILIPRTRI</sequence>
<comment type="caution">
    <text evidence="2">The sequence shown here is derived from an EMBL/GenBank/DDBJ whole genome shotgun (WGS) entry which is preliminary data.</text>
</comment>
<keyword evidence="2" id="KW-0695">RNA-directed DNA polymerase</keyword>
<dbReference type="AlphaFoldDB" id="A0A2U1M981"/>
<evidence type="ECO:0000256" key="1">
    <source>
        <dbReference type="SAM" id="MobiDB-lite"/>
    </source>
</evidence>
<dbReference type="EMBL" id="PKPP01006067">
    <property type="protein sequence ID" value="PWA57782.1"/>
    <property type="molecule type" value="Genomic_DNA"/>
</dbReference>
<evidence type="ECO:0000313" key="3">
    <source>
        <dbReference type="Proteomes" id="UP000245207"/>
    </source>
</evidence>
<evidence type="ECO:0000313" key="2">
    <source>
        <dbReference type="EMBL" id="PWA57782.1"/>
    </source>
</evidence>
<feature type="compositionally biased region" description="Polar residues" evidence="1">
    <location>
        <begin position="91"/>
        <end position="102"/>
    </location>
</feature>
<organism evidence="2 3">
    <name type="scientific">Artemisia annua</name>
    <name type="common">Sweet wormwood</name>
    <dbReference type="NCBI Taxonomy" id="35608"/>
    <lineage>
        <taxon>Eukaryota</taxon>
        <taxon>Viridiplantae</taxon>
        <taxon>Streptophyta</taxon>
        <taxon>Embryophyta</taxon>
        <taxon>Tracheophyta</taxon>
        <taxon>Spermatophyta</taxon>
        <taxon>Magnoliopsida</taxon>
        <taxon>eudicotyledons</taxon>
        <taxon>Gunneridae</taxon>
        <taxon>Pentapetalae</taxon>
        <taxon>asterids</taxon>
        <taxon>campanulids</taxon>
        <taxon>Asterales</taxon>
        <taxon>Asteraceae</taxon>
        <taxon>Asteroideae</taxon>
        <taxon>Anthemideae</taxon>
        <taxon>Artemisiinae</taxon>
        <taxon>Artemisia</taxon>
    </lineage>
</organism>
<name>A0A2U1M981_ARTAN</name>
<protein>
    <submittedName>
        <fullName evidence="2">Reverse transcriptase domain-containing protein</fullName>
    </submittedName>
</protein>
<dbReference type="GO" id="GO:0003964">
    <property type="term" value="F:RNA-directed DNA polymerase activity"/>
    <property type="evidence" value="ECO:0007669"/>
    <property type="project" value="UniProtKB-KW"/>
</dbReference>
<gene>
    <name evidence="2" type="ORF">CTI12_AA405100</name>
</gene>
<accession>A0A2U1M981</accession>
<dbReference type="Proteomes" id="UP000245207">
    <property type="component" value="Unassembled WGS sequence"/>
</dbReference>
<keyword evidence="3" id="KW-1185">Reference proteome</keyword>
<keyword evidence="2" id="KW-0548">Nucleotidyltransferase</keyword>
<feature type="region of interest" description="Disordered" evidence="1">
    <location>
        <begin position="91"/>
        <end position="111"/>
    </location>
</feature>
<keyword evidence="2" id="KW-0808">Transferase</keyword>
<reference evidence="2 3" key="1">
    <citation type="journal article" date="2018" name="Mol. Plant">
        <title>The genome of Artemisia annua provides insight into the evolution of Asteraceae family and artemisinin biosynthesis.</title>
        <authorList>
            <person name="Shen Q."/>
            <person name="Zhang L."/>
            <person name="Liao Z."/>
            <person name="Wang S."/>
            <person name="Yan T."/>
            <person name="Shi P."/>
            <person name="Liu M."/>
            <person name="Fu X."/>
            <person name="Pan Q."/>
            <person name="Wang Y."/>
            <person name="Lv Z."/>
            <person name="Lu X."/>
            <person name="Zhang F."/>
            <person name="Jiang W."/>
            <person name="Ma Y."/>
            <person name="Chen M."/>
            <person name="Hao X."/>
            <person name="Li L."/>
            <person name="Tang Y."/>
            <person name="Lv G."/>
            <person name="Zhou Y."/>
            <person name="Sun X."/>
            <person name="Brodelius P.E."/>
            <person name="Rose J.K.C."/>
            <person name="Tang K."/>
        </authorList>
    </citation>
    <scope>NUCLEOTIDE SEQUENCE [LARGE SCALE GENOMIC DNA]</scope>
    <source>
        <strain evidence="3">cv. Huhao1</strain>
        <tissue evidence="2">Leaf</tissue>
    </source>
</reference>